<dbReference type="InterPro" id="IPR036396">
    <property type="entry name" value="Cyt_P450_sf"/>
</dbReference>
<evidence type="ECO:0000313" key="3">
    <source>
        <dbReference type="EMBL" id="GAA1854338.1"/>
    </source>
</evidence>
<keyword evidence="4" id="KW-1185">Reference proteome</keyword>
<name>A0ABN2N5Z3_9PSEU</name>
<keyword evidence="2" id="KW-0503">Monooxygenase</keyword>
<evidence type="ECO:0000313" key="4">
    <source>
        <dbReference type="Proteomes" id="UP001500449"/>
    </source>
</evidence>
<evidence type="ECO:0000256" key="1">
    <source>
        <dbReference type="ARBA" id="ARBA00010617"/>
    </source>
</evidence>
<sequence>MTSSTALFAAFDPAQQADPYPAYRAARDEGPLLPYLLDDVPVHLVTRYAECAEILTSPVWGHGYAEGISPFRDPGARIPGSFVRMDPPEHGRFRGLLTRQFLPRAVAELGPTAARIVEGLMDTALAAGELDAIAGLSEPLAAAMIQGRLLGIPEADRPMLRAWELAIARGTDPDDLLTEADKAARIEAAQGCAAYFGELVARRCREPGDDLLSSLAAGIAEGVLQPAEVVGIALLLLVAGTETSVNLVGNGVLALLRAPDQADLLRERPELVPAAVDEVLRHDAPTQFTIRVALGDTEVGGRRFRRGDGVVVLMASASRDERVFERVDEFDVTRYAGSHPARRHLGFSLGLHFCLGAPLARIEAEACFGALLARTTHLELATGELEYLPSLIHRGVRELPITF</sequence>
<dbReference type="CDD" id="cd20625">
    <property type="entry name" value="CYP164-like"/>
    <property type="match status" value="1"/>
</dbReference>
<dbReference type="Gene3D" id="1.10.630.10">
    <property type="entry name" value="Cytochrome P450"/>
    <property type="match status" value="1"/>
</dbReference>
<comment type="caution">
    <text evidence="3">The sequence shown here is derived from an EMBL/GenBank/DDBJ whole genome shotgun (WGS) entry which is preliminary data.</text>
</comment>
<dbReference type="Pfam" id="PF00067">
    <property type="entry name" value="p450"/>
    <property type="match status" value="1"/>
</dbReference>
<keyword evidence="2" id="KW-0349">Heme</keyword>
<evidence type="ECO:0000256" key="2">
    <source>
        <dbReference type="RuleBase" id="RU000461"/>
    </source>
</evidence>
<dbReference type="InterPro" id="IPR002397">
    <property type="entry name" value="Cyt_P450_B"/>
</dbReference>
<keyword evidence="2" id="KW-0560">Oxidoreductase</keyword>
<dbReference type="PRINTS" id="PR00359">
    <property type="entry name" value="BP450"/>
</dbReference>
<dbReference type="EMBL" id="BAAAQK010000012">
    <property type="protein sequence ID" value="GAA1854338.1"/>
    <property type="molecule type" value="Genomic_DNA"/>
</dbReference>
<reference evidence="3 4" key="1">
    <citation type="journal article" date="2019" name="Int. J. Syst. Evol. Microbiol.">
        <title>The Global Catalogue of Microorganisms (GCM) 10K type strain sequencing project: providing services to taxonomists for standard genome sequencing and annotation.</title>
        <authorList>
            <consortium name="The Broad Institute Genomics Platform"/>
            <consortium name="The Broad Institute Genome Sequencing Center for Infectious Disease"/>
            <person name="Wu L."/>
            <person name="Ma J."/>
        </authorList>
    </citation>
    <scope>NUCLEOTIDE SEQUENCE [LARGE SCALE GENOMIC DNA]</scope>
    <source>
        <strain evidence="3 4">JCM 16009</strain>
    </source>
</reference>
<keyword evidence="2" id="KW-0408">Iron</keyword>
<dbReference type="RefSeq" id="WP_344418492.1">
    <property type="nucleotide sequence ID" value="NZ_BAAAQK010000012.1"/>
</dbReference>
<keyword evidence="2" id="KW-0479">Metal-binding</keyword>
<gene>
    <name evidence="3" type="ORF">GCM10009836_38010</name>
</gene>
<accession>A0ABN2N5Z3</accession>
<dbReference type="SUPFAM" id="SSF48264">
    <property type="entry name" value="Cytochrome P450"/>
    <property type="match status" value="1"/>
</dbReference>
<dbReference type="InterPro" id="IPR017972">
    <property type="entry name" value="Cyt_P450_CS"/>
</dbReference>
<proteinExistence type="inferred from homology"/>
<dbReference type="Proteomes" id="UP001500449">
    <property type="component" value="Unassembled WGS sequence"/>
</dbReference>
<organism evidence="3 4">
    <name type="scientific">Pseudonocardia ailaonensis</name>
    <dbReference type="NCBI Taxonomy" id="367279"/>
    <lineage>
        <taxon>Bacteria</taxon>
        <taxon>Bacillati</taxon>
        <taxon>Actinomycetota</taxon>
        <taxon>Actinomycetes</taxon>
        <taxon>Pseudonocardiales</taxon>
        <taxon>Pseudonocardiaceae</taxon>
        <taxon>Pseudonocardia</taxon>
    </lineage>
</organism>
<comment type="similarity">
    <text evidence="1 2">Belongs to the cytochrome P450 family.</text>
</comment>
<protein>
    <submittedName>
        <fullName evidence="3">Cytochrome P450</fullName>
    </submittedName>
</protein>
<dbReference type="InterPro" id="IPR001128">
    <property type="entry name" value="Cyt_P450"/>
</dbReference>
<dbReference type="PANTHER" id="PTHR46696:SF6">
    <property type="entry name" value="P450, PUTATIVE (EUROFUNG)-RELATED"/>
    <property type="match status" value="1"/>
</dbReference>
<dbReference type="PANTHER" id="PTHR46696">
    <property type="entry name" value="P450, PUTATIVE (EUROFUNG)-RELATED"/>
    <property type="match status" value="1"/>
</dbReference>
<dbReference type="PROSITE" id="PS00086">
    <property type="entry name" value="CYTOCHROME_P450"/>
    <property type="match status" value="1"/>
</dbReference>